<feature type="compositionally biased region" description="Low complexity" evidence="8">
    <location>
        <begin position="368"/>
        <end position="383"/>
    </location>
</feature>
<keyword evidence="3" id="KW-0808">Transferase</keyword>
<dbReference type="InterPro" id="IPR011009">
    <property type="entry name" value="Kinase-like_dom_sf"/>
</dbReference>
<evidence type="ECO:0000256" key="4">
    <source>
        <dbReference type="ARBA" id="ARBA00022741"/>
    </source>
</evidence>
<evidence type="ECO:0000256" key="5">
    <source>
        <dbReference type="ARBA" id="ARBA00022777"/>
    </source>
</evidence>
<gene>
    <name evidence="10" type="ORF">Pta02_59680</name>
</gene>
<dbReference type="PANTHER" id="PTHR43289">
    <property type="entry name" value="MITOGEN-ACTIVATED PROTEIN KINASE KINASE KINASE 20-RELATED"/>
    <property type="match status" value="1"/>
</dbReference>
<name>A0A8J3T4L3_9ACTN</name>
<dbReference type="CDD" id="cd14014">
    <property type="entry name" value="STKc_PknB_like"/>
    <property type="match status" value="1"/>
</dbReference>
<dbReference type="EMBL" id="BOOK01000045">
    <property type="protein sequence ID" value="GII03960.1"/>
    <property type="molecule type" value="Genomic_DNA"/>
</dbReference>
<evidence type="ECO:0000256" key="1">
    <source>
        <dbReference type="ARBA" id="ARBA00012513"/>
    </source>
</evidence>
<evidence type="ECO:0000256" key="6">
    <source>
        <dbReference type="ARBA" id="ARBA00022840"/>
    </source>
</evidence>
<dbReference type="Gene3D" id="3.30.200.20">
    <property type="entry name" value="Phosphorylase Kinase, domain 1"/>
    <property type="match status" value="1"/>
</dbReference>
<evidence type="ECO:0000313" key="10">
    <source>
        <dbReference type="EMBL" id="GII03960.1"/>
    </source>
</evidence>
<proteinExistence type="predicted"/>
<dbReference type="Pfam" id="PF00069">
    <property type="entry name" value="Pkinase"/>
    <property type="match status" value="1"/>
</dbReference>
<keyword evidence="5" id="KW-0418">Kinase</keyword>
<dbReference type="GO" id="GO:0004674">
    <property type="term" value="F:protein serine/threonine kinase activity"/>
    <property type="evidence" value="ECO:0007669"/>
    <property type="project" value="UniProtKB-KW"/>
</dbReference>
<feature type="compositionally biased region" description="Pro residues" evidence="8">
    <location>
        <begin position="384"/>
        <end position="393"/>
    </location>
</feature>
<dbReference type="InterPro" id="IPR008271">
    <property type="entry name" value="Ser/Thr_kinase_AS"/>
</dbReference>
<dbReference type="Gene3D" id="1.10.510.10">
    <property type="entry name" value="Transferase(Phosphotransferase) domain 1"/>
    <property type="match status" value="1"/>
</dbReference>
<dbReference type="RefSeq" id="WP_203878232.1">
    <property type="nucleotide sequence ID" value="NZ_BOOK01000045.1"/>
</dbReference>
<feature type="compositionally biased region" description="Basic and acidic residues" evidence="8">
    <location>
        <begin position="609"/>
        <end position="621"/>
    </location>
</feature>
<evidence type="ECO:0000256" key="8">
    <source>
        <dbReference type="SAM" id="MobiDB-lite"/>
    </source>
</evidence>
<organism evidence="10 11">
    <name type="scientific">Planobispora takensis</name>
    <dbReference type="NCBI Taxonomy" id="1367882"/>
    <lineage>
        <taxon>Bacteria</taxon>
        <taxon>Bacillati</taxon>
        <taxon>Actinomycetota</taxon>
        <taxon>Actinomycetes</taxon>
        <taxon>Streptosporangiales</taxon>
        <taxon>Streptosporangiaceae</taxon>
        <taxon>Planobispora</taxon>
    </lineage>
</organism>
<keyword evidence="6 7" id="KW-0067">ATP-binding</keyword>
<dbReference type="InterPro" id="IPR000719">
    <property type="entry name" value="Prot_kinase_dom"/>
</dbReference>
<evidence type="ECO:0000256" key="3">
    <source>
        <dbReference type="ARBA" id="ARBA00022679"/>
    </source>
</evidence>
<dbReference type="PROSITE" id="PS00108">
    <property type="entry name" value="PROTEIN_KINASE_ST"/>
    <property type="match status" value="1"/>
</dbReference>
<evidence type="ECO:0000259" key="9">
    <source>
        <dbReference type="PROSITE" id="PS50011"/>
    </source>
</evidence>
<keyword evidence="2" id="KW-0723">Serine/threonine-protein kinase</keyword>
<keyword evidence="11" id="KW-1185">Reference proteome</keyword>
<dbReference type="Proteomes" id="UP000634476">
    <property type="component" value="Unassembled WGS sequence"/>
</dbReference>
<comment type="caution">
    <text evidence="10">The sequence shown here is derived from an EMBL/GenBank/DDBJ whole genome shotgun (WGS) entry which is preliminary data.</text>
</comment>
<reference evidence="10" key="1">
    <citation type="submission" date="2021-01" db="EMBL/GenBank/DDBJ databases">
        <title>Whole genome shotgun sequence of Planobispora takensis NBRC 109077.</title>
        <authorList>
            <person name="Komaki H."/>
            <person name="Tamura T."/>
        </authorList>
    </citation>
    <scope>NUCLEOTIDE SEQUENCE</scope>
    <source>
        <strain evidence="10">NBRC 109077</strain>
    </source>
</reference>
<dbReference type="PROSITE" id="PS00107">
    <property type="entry name" value="PROTEIN_KINASE_ATP"/>
    <property type="match status" value="1"/>
</dbReference>
<feature type="region of interest" description="Disordered" evidence="8">
    <location>
        <begin position="352"/>
        <end position="501"/>
    </location>
</feature>
<evidence type="ECO:0000256" key="7">
    <source>
        <dbReference type="PROSITE-ProRule" id="PRU10141"/>
    </source>
</evidence>
<evidence type="ECO:0000313" key="11">
    <source>
        <dbReference type="Proteomes" id="UP000634476"/>
    </source>
</evidence>
<dbReference type="SUPFAM" id="SSF56112">
    <property type="entry name" value="Protein kinase-like (PK-like)"/>
    <property type="match status" value="1"/>
</dbReference>
<feature type="compositionally biased region" description="Low complexity" evidence="8">
    <location>
        <begin position="401"/>
        <end position="495"/>
    </location>
</feature>
<feature type="compositionally biased region" description="Pro residues" evidence="8">
    <location>
        <begin position="354"/>
        <end position="365"/>
    </location>
</feature>
<dbReference type="PROSITE" id="PS50011">
    <property type="entry name" value="PROTEIN_KINASE_DOM"/>
    <property type="match status" value="1"/>
</dbReference>
<feature type="region of interest" description="Disordered" evidence="8">
    <location>
        <begin position="586"/>
        <end position="660"/>
    </location>
</feature>
<sequence length="660" mass="68393">MTASGWIAPGYTELSELGVGGGGRVVLARHDASGVQVAVKYLAESLRDEPDFLTRFRAEARLLVELVDPNVARLYEYVEQSGNAAIVMEAVHSVSLRELLREHGATGPEAALVVLKGSLTGLAAAHRVGVVHRDYKPENVLVQADGTSKLVDFGIAVRVGDADRPAGTPPYMAPEQWAGAPASPATDVYAATTVFFECLTGYRPYRATERVVLMHQHRSAPIPIDEVPEPVRGLVARGLAKDPYDRPSGAARFVAELEAAAAAGYGEDWEERGRRRLAALALLLPLLFRGGPPQPEGGSTLFRTVLDAARTKATGVVAGATGLAVLAVGASYYALAADRPPAPQRIDIAAAAPPSTPIPAFPTPPVRSSSPDSPQTSSGAEPPSAEPPGPVGSPPGAGGLTEPTATAPGTSPAGTATSTATSTSTSTASTSSGPATTTPTRTVTPTRTPTRTPTATQTATSTPTRTPTATRTATPTVTPTRTRTPTATPTRTRTPTPTPRPEVRRVNVVRANVTAGGAAVVSVTVNSADTRAVRLRVVFRVGQATRQRVVPLTGATSYLRTVRFSFPKAACGSMWSVTATGLPPGRADRVSGRIPACPKPSATPTADPPGEKPQKTPEKTPQKTPSKVPQKTPDGPGEGEGSSTKTSRPSGEAPESEQTG</sequence>
<evidence type="ECO:0000256" key="2">
    <source>
        <dbReference type="ARBA" id="ARBA00022527"/>
    </source>
</evidence>
<dbReference type="EC" id="2.7.11.1" evidence="1"/>
<accession>A0A8J3T4L3</accession>
<dbReference type="AlphaFoldDB" id="A0A8J3T4L3"/>
<dbReference type="PANTHER" id="PTHR43289:SF6">
    <property type="entry name" value="SERINE_THREONINE-PROTEIN KINASE NEKL-3"/>
    <property type="match status" value="1"/>
</dbReference>
<feature type="binding site" evidence="7">
    <location>
        <position position="40"/>
    </location>
    <ligand>
        <name>ATP</name>
        <dbReference type="ChEBI" id="CHEBI:30616"/>
    </ligand>
</feature>
<feature type="domain" description="Protein kinase" evidence="9">
    <location>
        <begin position="11"/>
        <end position="258"/>
    </location>
</feature>
<dbReference type="InterPro" id="IPR017441">
    <property type="entry name" value="Protein_kinase_ATP_BS"/>
</dbReference>
<keyword evidence="4 7" id="KW-0547">Nucleotide-binding</keyword>
<dbReference type="GO" id="GO:0005524">
    <property type="term" value="F:ATP binding"/>
    <property type="evidence" value="ECO:0007669"/>
    <property type="project" value="UniProtKB-UniRule"/>
</dbReference>
<protein>
    <recommendedName>
        <fullName evidence="1">non-specific serine/threonine protein kinase</fullName>
        <ecNumber evidence="1">2.7.11.1</ecNumber>
    </recommendedName>
</protein>